<dbReference type="Proteomes" id="UP000789595">
    <property type="component" value="Unassembled WGS sequence"/>
</dbReference>
<feature type="region of interest" description="Disordered" evidence="1">
    <location>
        <begin position="354"/>
        <end position="378"/>
    </location>
</feature>
<feature type="chain" id="PRO_5035246101" description="Glycosyl transferase CAP10 domain-containing protein" evidence="2">
    <location>
        <begin position="27"/>
        <end position="413"/>
    </location>
</feature>
<protein>
    <recommendedName>
        <fullName evidence="5">Glycosyl transferase CAP10 domain-containing protein</fullName>
    </recommendedName>
</protein>
<proteinExistence type="predicted"/>
<dbReference type="EMBL" id="CAKKNE010000001">
    <property type="protein sequence ID" value="CAH0365202.1"/>
    <property type="molecule type" value="Genomic_DNA"/>
</dbReference>
<sequence>MKRRCCWTLTWTALAALTVAWLFVVAHHVQNAPVQETPMVEGPAACACGLCVAPRLRLATKLRVHIFTNGREKAETSWRFRHLLDQGLAAHPRVEIVGREADADVVLWLPQWTNRIPMIQEPRRRLIILDEHDDRARRDGGYGSDAYLAYYKRSFVRKTDGAFEGLFEAPLGARTYALPYSISDAYLSSDASGGRPLDIVCTLRVGQGVYPARARVLAWARAYAAARNLSGYFGEVTTSTRTALSPHYLRLMRAARIVVTCNPGDWEGDFRTWEALASGAAVVRDRLYAPTPHGGFGLVYDARSRSSFDAAMDRAHANAGALGRRALADALAHHRAVSRVDWLLASATSAAAGATDDARALAPPPRPAGLPRPPPVSPEVLADLRQPLFVRPDGRAFRGAAARREAGAFVGEL</sequence>
<evidence type="ECO:0000313" key="3">
    <source>
        <dbReference type="EMBL" id="CAH0365202.1"/>
    </source>
</evidence>
<feature type="compositionally biased region" description="Pro residues" evidence="1">
    <location>
        <begin position="362"/>
        <end position="377"/>
    </location>
</feature>
<keyword evidence="2" id="KW-0732">Signal</keyword>
<evidence type="ECO:0000256" key="2">
    <source>
        <dbReference type="SAM" id="SignalP"/>
    </source>
</evidence>
<name>A0A8J2S5K4_9STRA</name>
<organism evidence="3 4">
    <name type="scientific">Pelagomonas calceolata</name>
    <dbReference type="NCBI Taxonomy" id="35677"/>
    <lineage>
        <taxon>Eukaryota</taxon>
        <taxon>Sar</taxon>
        <taxon>Stramenopiles</taxon>
        <taxon>Ochrophyta</taxon>
        <taxon>Pelagophyceae</taxon>
        <taxon>Pelagomonadales</taxon>
        <taxon>Pelagomonadaceae</taxon>
        <taxon>Pelagomonas</taxon>
    </lineage>
</organism>
<dbReference type="AlphaFoldDB" id="A0A8J2S5K4"/>
<accession>A0A8J2S5K4</accession>
<keyword evidence="4" id="KW-1185">Reference proteome</keyword>
<feature type="signal peptide" evidence="2">
    <location>
        <begin position="1"/>
        <end position="26"/>
    </location>
</feature>
<comment type="caution">
    <text evidence="3">The sequence shown here is derived from an EMBL/GenBank/DDBJ whole genome shotgun (WGS) entry which is preliminary data.</text>
</comment>
<evidence type="ECO:0000256" key="1">
    <source>
        <dbReference type="SAM" id="MobiDB-lite"/>
    </source>
</evidence>
<gene>
    <name evidence="3" type="ORF">PECAL_1P16280</name>
</gene>
<evidence type="ECO:0008006" key="5">
    <source>
        <dbReference type="Google" id="ProtNLM"/>
    </source>
</evidence>
<reference evidence="3" key="1">
    <citation type="submission" date="2021-11" db="EMBL/GenBank/DDBJ databases">
        <authorList>
            <consortium name="Genoscope - CEA"/>
            <person name="William W."/>
        </authorList>
    </citation>
    <scope>NUCLEOTIDE SEQUENCE</scope>
</reference>
<evidence type="ECO:0000313" key="4">
    <source>
        <dbReference type="Proteomes" id="UP000789595"/>
    </source>
</evidence>